<evidence type="ECO:0000256" key="1">
    <source>
        <dbReference type="SAM" id="MobiDB-lite"/>
    </source>
</evidence>
<feature type="compositionally biased region" description="Basic and acidic residues" evidence="1">
    <location>
        <begin position="19"/>
        <end position="48"/>
    </location>
</feature>
<comment type="caution">
    <text evidence="2">The sequence shown here is derived from an EMBL/GenBank/DDBJ whole genome shotgun (WGS) entry which is preliminary data.</text>
</comment>
<organism evidence="2 3">
    <name type="scientific">Parafrankia soli</name>
    <dbReference type="NCBI Taxonomy" id="2599596"/>
    <lineage>
        <taxon>Bacteria</taxon>
        <taxon>Bacillati</taxon>
        <taxon>Actinomycetota</taxon>
        <taxon>Actinomycetes</taxon>
        <taxon>Frankiales</taxon>
        <taxon>Frankiaceae</taxon>
        <taxon>Parafrankia</taxon>
    </lineage>
</organism>
<dbReference type="EMBL" id="MAXA01000213">
    <property type="protein sequence ID" value="OHV28424.1"/>
    <property type="molecule type" value="Genomic_DNA"/>
</dbReference>
<feature type="region of interest" description="Disordered" evidence="1">
    <location>
        <begin position="15"/>
        <end position="60"/>
    </location>
</feature>
<keyword evidence="3" id="KW-1185">Reference proteome</keyword>
<proteinExistence type="predicted"/>
<dbReference type="RefSeq" id="WP_071063920.1">
    <property type="nucleotide sequence ID" value="NZ_MAXA01000213.1"/>
</dbReference>
<dbReference type="OrthoDB" id="3216635at2"/>
<sequence length="271" mass="29149">MSIFEFSGIGAVTGASRGGADEAPDHRRRDGGARRAAADRADVSRVEAGRAGAEGAGAGRRGVAPGLAARLDGLLPLEVGYDFVSGTRNQVWVRGDRAAVLERWHRDGGVELMVADRPFRLESDLDGVGVRVVDPVARLPLAAFRPRPRGGLVDLADGSTLRWLRPRRRAAGYVFERGFVGWRNANIVRFAHDGVAIVLVDPSDLTRHRPPVARPDFGAATVADPRRGWVPEVTVLVLLGWFLLLLEDDPVPPAPAYPDLDPSAWRATPAG</sequence>
<evidence type="ECO:0000313" key="3">
    <source>
        <dbReference type="Proteomes" id="UP000179769"/>
    </source>
</evidence>
<dbReference type="AlphaFoldDB" id="A0A1S1Q895"/>
<gene>
    <name evidence="2" type="ORF">BBK14_04320</name>
</gene>
<name>A0A1S1Q895_9ACTN</name>
<dbReference type="Proteomes" id="UP000179769">
    <property type="component" value="Unassembled WGS sequence"/>
</dbReference>
<evidence type="ECO:0000313" key="2">
    <source>
        <dbReference type="EMBL" id="OHV28424.1"/>
    </source>
</evidence>
<protein>
    <submittedName>
        <fullName evidence="2">Uncharacterized protein</fullName>
    </submittedName>
</protein>
<reference evidence="3" key="1">
    <citation type="submission" date="2016-07" db="EMBL/GenBank/DDBJ databases">
        <title>Frankia sp. NRRL B-16219 Genome sequencing.</title>
        <authorList>
            <person name="Ghodhbane-Gtari F."/>
            <person name="Swanson E."/>
            <person name="Gueddou A."/>
            <person name="Louati M."/>
            <person name="Nouioui I."/>
            <person name="Hezbri K."/>
            <person name="Abebe-Akele F."/>
            <person name="Simpson S."/>
            <person name="Morris K."/>
            <person name="Thomas K."/>
            <person name="Gtari M."/>
            <person name="Tisa L.S."/>
        </authorList>
    </citation>
    <scope>NUCLEOTIDE SEQUENCE [LARGE SCALE GENOMIC DNA]</scope>
    <source>
        <strain evidence="3">NRRL B-16219</strain>
    </source>
</reference>
<accession>A0A1S1Q895</accession>